<evidence type="ECO:0000256" key="6">
    <source>
        <dbReference type="SAM" id="Phobius"/>
    </source>
</evidence>
<dbReference type="PANTHER" id="PTHR33545">
    <property type="entry name" value="UPF0750 MEMBRANE PROTEIN YITT-RELATED"/>
    <property type="match status" value="1"/>
</dbReference>
<dbReference type="GO" id="GO:0005886">
    <property type="term" value="C:plasma membrane"/>
    <property type="evidence" value="ECO:0007669"/>
    <property type="project" value="UniProtKB-SubCell"/>
</dbReference>
<evidence type="ECO:0000256" key="4">
    <source>
        <dbReference type="ARBA" id="ARBA00022989"/>
    </source>
</evidence>
<dbReference type="PANTHER" id="PTHR33545:SF9">
    <property type="entry name" value="UPF0750 MEMBRANE PROTEIN YITE"/>
    <property type="match status" value="1"/>
</dbReference>
<dbReference type="InterPro" id="IPR003740">
    <property type="entry name" value="YitT"/>
</dbReference>
<accession>A0A1I0W8W9</accession>
<feature type="transmembrane region" description="Helical" evidence="6">
    <location>
        <begin position="46"/>
        <end position="67"/>
    </location>
</feature>
<evidence type="ECO:0000313" key="7">
    <source>
        <dbReference type="EMBL" id="SFA85014.1"/>
    </source>
</evidence>
<evidence type="ECO:0000313" key="8">
    <source>
        <dbReference type="Proteomes" id="UP000198642"/>
    </source>
</evidence>
<keyword evidence="3 6" id="KW-0812">Transmembrane</keyword>
<gene>
    <name evidence="7" type="ORF">SAMN04488072_102306</name>
</gene>
<evidence type="ECO:0000256" key="5">
    <source>
        <dbReference type="ARBA" id="ARBA00023136"/>
    </source>
</evidence>
<evidence type="ECO:0000256" key="2">
    <source>
        <dbReference type="ARBA" id="ARBA00022475"/>
    </source>
</evidence>
<feature type="transmembrane region" description="Helical" evidence="6">
    <location>
        <begin position="150"/>
        <end position="179"/>
    </location>
</feature>
<protein>
    <submittedName>
        <fullName evidence="7">Uncharacterized 5xTM membrane BCR, YitT family COG1284</fullName>
    </submittedName>
</protein>
<keyword evidence="2" id="KW-1003">Cell membrane</keyword>
<dbReference type="Pfam" id="PF02588">
    <property type="entry name" value="YitT_membrane"/>
    <property type="match status" value="1"/>
</dbReference>
<dbReference type="AlphaFoldDB" id="A0A1I0W8W9"/>
<proteinExistence type="predicted"/>
<organism evidence="7 8">
    <name type="scientific">Lentibacillus halodurans</name>
    <dbReference type="NCBI Taxonomy" id="237679"/>
    <lineage>
        <taxon>Bacteria</taxon>
        <taxon>Bacillati</taxon>
        <taxon>Bacillota</taxon>
        <taxon>Bacilli</taxon>
        <taxon>Bacillales</taxon>
        <taxon>Bacillaceae</taxon>
        <taxon>Lentibacillus</taxon>
    </lineage>
</organism>
<dbReference type="RefSeq" id="WP_090234048.1">
    <property type="nucleotide sequence ID" value="NZ_FOJW01000002.1"/>
</dbReference>
<feature type="transmembrane region" description="Helical" evidence="6">
    <location>
        <begin position="112"/>
        <end position="138"/>
    </location>
</feature>
<dbReference type="OrthoDB" id="2182285at2"/>
<comment type="subcellular location">
    <subcellularLocation>
        <location evidence="1">Cell membrane</location>
        <topology evidence="1">Multi-pass membrane protein</topology>
    </subcellularLocation>
</comment>
<dbReference type="Proteomes" id="UP000198642">
    <property type="component" value="Unassembled WGS sequence"/>
</dbReference>
<feature type="transmembrane region" description="Helical" evidence="6">
    <location>
        <begin position="74"/>
        <end position="92"/>
    </location>
</feature>
<reference evidence="7 8" key="1">
    <citation type="submission" date="2016-10" db="EMBL/GenBank/DDBJ databases">
        <authorList>
            <person name="de Groot N.N."/>
        </authorList>
    </citation>
    <scope>NUCLEOTIDE SEQUENCE [LARGE SCALE GENOMIC DNA]</scope>
    <source>
        <strain evidence="7 8">CGMCC 1.3702</strain>
    </source>
</reference>
<sequence>MKLFMKKCGLVVAGGALQGFGMGLFLFPQAIPSGGAGGIAVLLNHWFNISMGPSLWIVNFTMLMLGVQYLGKRFALWTFVGITMTSLSIDFFESTFPIVHRNLLLDLVIGSVFLGTGIGILMRQGVSNGGVGVVAFMISHGRNILPGKPLFFINISIFFVTAAVISWEIVILALISQWISTTMVDLVYRLDFYHVYTLSWRKKT</sequence>
<keyword evidence="5 6" id="KW-0472">Membrane</keyword>
<dbReference type="EMBL" id="FOJW01000002">
    <property type="protein sequence ID" value="SFA85014.1"/>
    <property type="molecule type" value="Genomic_DNA"/>
</dbReference>
<dbReference type="STRING" id="237679.SAMN04488072_102306"/>
<evidence type="ECO:0000256" key="1">
    <source>
        <dbReference type="ARBA" id="ARBA00004651"/>
    </source>
</evidence>
<keyword evidence="8" id="KW-1185">Reference proteome</keyword>
<name>A0A1I0W8W9_9BACI</name>
<keyword evidence="4 6" id="KW-1133">Transmembrane helix</keyword>
<dbReference type="InterPro" id="IPR051461">
    <property type="entry name" value="UPF0750_membrane"/>
</dbReference>
<evidence type="ECO:0000256" key="3">
    <source>
        <dbReference type="ARBA" id="ARBA00022692"/>
    </source>
</evidence>